<proteinExistence type="predicted"/>
<dbReference type="EMBL" id="AP021906">
    <property type="protein sequence ID" value="BBP92699.1"/>
    <property type="molecule type" value="Genomic_DNA"/>
</dbReference>
<dbReference type="AlphaFoldDB" id="A0A5S9MLA3"/>
<feature type="region of interest" description="Disordered" evidence="1">
    <location>
        <begin position="111"/>
        <end position="136"/>
    </location>
</feature>
<evidence type="ECO:0008006" key="4">
    <source>
        <dbReference type="Google" id="ProtNLM"/>
    </source>
</evidence>
<evidence type="ECO:0000313" key="3">
    <source>
        <dbReference type="Proteomes" id="UP000464658"/>
    </source>
</evidence>
<gene>
    <name evidence="2" type="ORF">BsIDN1_63170</name>
</gene>
<protein>
    <recommendedName>
        <fullName evidence="4">SPOR domain-containing protein</fullName>
    </recommendedName>
</protein>
<dbReference type="Proteomes" id="UP000464658">
    <property type="component" value="Chromosome"/>
</dbReference>
<name>A0A5S9MLA3_BACIA</name>
<evidence type="ECO:0000313" key="2">
    <source>
        <dbReference type="EMBL" id="BBP92699.1"/>
    </source>
</evidence>
<sequence length="150" mass="17141">MQKEAKISGKIQKTGALKNVYSLESGYFKDNKQAASAAAQIKKQTGAAGTVQRVGKTKNYIVKLNQLNDTAYAKTVAFFKKKKWRYTSKKISSTQPYQVVTGNLLGDDQVKKQRLSSKRKKYLRQRKKKLARYQTARIDSSSIKQWTKRK</sequence>
<feature type="compositionally biased region" description="Basic residues" evidence="1">
    <location>
        <begin position="112"/>
        <end position="131"/>
    </location>
</feature>
<accession>A0A5S9MLA3</accession>
<evidence type="ECO:0000256" key="1">
    <source>
        <dbReference type="SAM" id="MobiDB-lite"/>
    </source>
</evidence>
<organism evidence="2 3">
    <name type="scientific">Bacillus safensis</name>
    <dbReference type="NCBI Taxonomy" id="561879"/>
    <lineage>
        <taxon>Bacteria</taxon>
        <taxon>Bacillati</taxon>
        <taxon>Bacillota</taxon>
        <taxon>Bacilli</taxon>
        <taxon>Bacillales</taxon>
        <taxon>Bacillaceae</taxon>
        <taxon>Bacillus</taxon>
    </lineage>
</organism>
<reference evidence="2 3" key="1">
    <citation type="submission" date="2019-12" db="EMBL/GenBank/DDBJ databases">
        <title>Full genome sequence of a Bacillus safensis strain isolated from commercially available natto in Indonesia.</title>
        <authorList>
            <person name="Yoshida M."/>
            <person name="Uomi M."/>
            <person name="Waturangi D."/>
            <person name="Ekaputri J.J."/>
            <person name="Setiamarga D.H.E."/>
        </authorList>
    </citation>
    <scope>NUCLEOTIDE SEQUENCE [LARGE SCALE GENOMIC DNA]</scope>
    <source>
        <strain evidence="2 3">IDN1</strain>
    </source>
</reference>